<dbReference type="Pfam" id="PF10433">
    <property type="entry name" value="Beta-prop_RSE1_1st"/>
    <property type="match status" value="1"/>
</dbReference>
<dbReference type="InterPro" id="IPR015943">
    <property type="entry name" value="WD40/YVTN_repeat-like_dom_sf"/>
</dbReference>
<feature type="non-terminal residue" evidence="3">
    <location>
        <position position="295"/>
    </location>
</feature>
<dbReference type="InterPro" id="IPR018846">
    <property type="entry name" value="Beta-prop_RSE1/DDB1/CPSF1_1st"/>
</dbReference>
<keyword evidence="4" id="KW-1185">Reference proteome</keyword>
<evidence type="ECO:0000256" key="1">
    <source>
        <dbReference type="SAM" id="MobiDB-lite"/>
    </source>
</evidence>
<dbReference type="AlphaFoldDB" id="N1JGK7"/>
<organism evidence="3 4">
    <name type="scientific">Blumeria graminis f. sp. hordei (strain DH14)</name>
    <name type="common">Barley powdery mildew</name>
    <name type="synonym">Oidium monilioides f. sp. hordei</name>
    <dbReference type="NCBI Taxonomy" id="546991"/>
    <lineage>
        <taxon>Eukaryota</taxon>
        <taxon>Fungi</taxon>
        <taxon>Dikarya</taxon>
        <taxon>Ascomycota</taxon>
        <taxon>Pezizomycotina</taxon>
        <taxon>Leotiomycetes</taxon>
        <taxon>Erysiphales</taxon>
        <taxon>Erysiphaceae</taxon>
        <taxon>Blumeria</taxon>
        <taxon>Blumeria hordei</taxon>
    </lineage>
</organism>
<dbReference type="OrthoDB" id="20774at2759"/>
<proteinExistence type="predicted"/>
<reference evidence="3 4" key="1">
    <citation type="journal article" date="2010" name="Science">
        <title>Genome expansion and gene loss in powdery mildew fungi reveal tradeoffs in extreme parasitism.</title>
        <authorList>
            <person name="Spanu P.D."/>
            <person name="Abbott J.C."/>
            <person name="Amselem J."/>
            <person name="Burgis T.A."/>
            <person name="Soanes D.M."/>
            <person name="Stueber K."/>
            <person name="Ver Loren van Themaat E."/>
            <person name="Brown J.K.M."/>
            <person name="Butcher S.A."/>
            <person name="Gurr S.J."/>
            <person name="Lebrun M.-H."/>
            <person name="Ridout C.J."/>
            <person name="Schulze-Lefert P."/>
            <person name="Talbot N.J."/>
            <person name="Ahmadinejad N."/>
            <person name="Ametz C."/>
            <person name="Barton G.R."/>
            <person name="Benjdia M."/>
            <person name="Bidzinski P."/>
            <person name="Bindschedler L.V."/>
            <person name="Both M."/>
            <person name="Brewer M.T."/>
            <person name="Cadle-Davidson L."/>
            <person name="Cadle-Davidson M.M."/>
            <person name="Collemare J."/>
            <person name="Cramer R."/>
            <person name="Frenkel O."/>
            <person name="Godfrey D."/>
            <person name="Harriman J."/>
            <person name="Hoede C."/>
            <person name="King B.C."/>
            <person name="Klages S."/>
            <person name="Kleemann J."/>
            <person name="Knoll D."/>
            <person name="Koti P.S."/>
            <person name="Kreplak J."/>
            <person name="Lopez-Ruiz F.J."/>
            <person name="Lu X."/>
            <person name="Maekawa T."/>
            <person name="Mahanil S."/>
            <person name="Micali C."/>
            <person name="Milgroom M.G."/>
            <person name="Montana G."/>
            <person name="Noir S."/>
            <person name="O'Connell R.J."/>
            <person name="Oberhaensli S."/>
            <person name="Parlange F."/>
            <person name="Pedersen C."/>
            <person name="Quesneville H."/>
            <person name="Reinhardt R."/>
            <person name="Rott M."/>
            <person name="Sacristan S."/>
            <person name="Schmidt S.M."/>
            <person name="Schoen M."/>
            <person name="Skamnioti P."/>
            <person name="Sommer H."/>
            <person name="Stephens A."/>
            <person name="Takahara H."/>
            <person name="Thordal-Christensen H."/>
            <person name="Vigouroux M."/>
            <person name="Wessling R."/>
            <person name="Wicker T."/>
            <person name="Panstruga R."/>
        </authorList>
    </citation>
    <scope>NUCLEOTIDE SEQUENCE [LARGE SCALE GENOMIC DNA]</scope>
    <source>
        <strain evidence="3">DH14</strain>
    </source>
</reference>
<dbReference type="eggNOG" id="ENOG502QVPZ">
    <property type="taxonomic scope" value="Eukaryota"/>
</dbReference>
<evidence type="ECO:0000313" key="3">
    <source>
        <dbReference type="EMBL" id="CCU76943.1"/>
    </source>
</evidence>
<dbReference type="HOGENOM" id="CLU_945098_0_0_1"/>
<evidence type="ECO:0000313" key="4">
    <source>
        <dbReference type="Proteomes" id="UP000015441"/>
    </source>
</evidence>
<feature type="region of interest" description="Disordered" evidence="1">
    <location>
        <begin position="16"/>
        <end position="37"/>
    </location>
</feature>
<comment type="caution">
    <text evidence="3">The sequence shown here is derived from an EMBL/GenBank/DDBJ whole genome shotgun (WGS) entry which is preliminary data.</text>
</comment>
<accession>N1JGK7</accession>
<name>N1JGK7_BLUG1</name>
<dbReference type="Proteomes" id="UP000015441">
    <property type="component" value="Unassembled WGS sequence"/>
</dbReference>
<evidence type="ECO:0000259" key="2">
    <source>
        <dbReference type="Pfam" id="PF10433"/>
    </source>
</evidence>
<dbReference type="Gene3D" id="2.130.10.10">
    <property type="entry name" value="YVTN repeat-like/Quinoprotein amine dehydrogenase"/>
    <property type="match status" value="1"/>
</dbReference>
<gene>
    <name evidence="3" type="ORF">BGHDH14_bgh03228</name>
</gene>
<sequence>MPFSFMALDSTASTNEGLTSNATATNDTHHYSNQQEDSSLKDRRILCLHSEPKLGILTQTVVASPLVNFILIANLRNSISYDLAFIGDDFVQIRELHSDGYLYDLIYEQRFGSRIRNAQVIGSLKEYKDDLEFDASAKSEDDGSFSNSTNKNKTPRLRQLPPQSLILYLCNGDIQFMTIQTDDEGKLSIISNRHRFLRPMQKLQAGIYLAVDPSSNYMAMGCSEGTFTICVLNSRETLKKQFNLSSKLQFIASEFRIFIDGAIVKMDFLHSEVENSGYVVLLVLTACKGKTRMFF</sequence>
<feature type="domain" description="RSE1/DDB1/CPSF1 first beta-propeller" evidence="2">
    <location>
        <begin position="67"/>
        <end position="288"/>
    </location>
</feature>
<protein>
    <recommendedName>
        <fullName evidence="2">RSE1/DDB1/CPSF1 first beta-propeller domain-containing protein</fullName>
    </recommendedName>
</protein>
<dbReference type="EMBL" id="CAUH01003199">
    <property type="protein sequence ID" value="CCU76943.1"/>
    <property type="molecule type" value="Genomic_DNA"/>
</dbReference>